<dbReference type="InterPro" id="IPR026055">
    <property type="entry name" value="FAR"/>
</dbReference>
<proteinExistence type="predicted"/>
<dbReference type="OrthoDB" id="9807212at2"/>
<keyword evidence="3" id="KW-1185">Reference proteome</keyword>
<dbReference type="Proteomes" id="UP000306477">
    <property type="component" value="Unassembled WGS sequence"/>
</dbReference>
<dbReference type="GO" id="GO:0035336">
    <property type="term" value="P:long-chain fatty-acyl-CoA metabolic process"/>
    <property type="evidence" value="ECO:0007669"/>
    <property type="project" value="TreeGrafter"/>
</dbReference>
<dbReference type="EMBL" id="SLUB01000002">
    <property type="protein sequence ID" value="THE15173.1"/>
    <property type="molecule type" value="Genomic_DNA"/>
</dbReference>
<dbReference type="AlphaFoldDB" id="A0A4V3V8L6"/>
<dbReference type="PANTHER" id="PTHR11011">
    <property type="entry name" value="MALE STERILITY PROTEIN 2-RELATED"/>
    <property type="match status" value="1"/>
</dbReference>
<organism evidence="2 3">
    <name type="scientific">Bacillus timonensis</name>
    <dbReference type="NCBI Taxonomy" id="1033734"/>
    <lineage>
        <taxon>Bacteria</taxon>
        <taxon>Bacillati</taxon>
        <taxon>Bacillota</taxon>
        <taxon>Bacilli</taxon>
        <taxon>Bacillales</taxon>
        <taxon>Bacillaceae</taxon>
        <taxon>Bacillus</taxon>
    </lineage>
</organism>
<dbReference type="SUPFAM" id="SSF51735">
    <property type="entry name" value="NAD(P)-binding Rossmann-fold domains"/>
    <property type="match status" value="1"/>
</dbReference>
<dbReference type="Pfam" id="PF07993">
    <property type="entry name" value="NAD_binding_4"/>
    <property type="match status" value="1"/>
</dbReference>
<dbReference type="InterPro" id="IPR013120">
    <property type="entry name" value="FAR_NAD-bd"/>
</dbReference>
<feature type="domain" description="Thioester reductase (TE)" evidence="1">
    <location>
        <begin position="7"/>
        <end position="231"/>
    </location>
</feature>
<name>A0A4V3V8L6_9BACI</name>
<sequence>MKHILMTGFPGFLATRLLHALKQKYENAHFVLLVHPSQFEHANDRIKDLDNVEVKIGDITEETLGFSEGDRVLLREKVTHVFHLAAIYDLAVPQPIAEKVNVEGTKNINQFVQSLHHLEKYVYFSTAYVSGDRTGLIRETELQMGQKFKNHYEETKYKAEIIVQELEDVPFTIIRPGITVGNSETGETSKFDGPYFIMRILDRIRLMPIPYLGKGDVLFNVVPYDYLINATVYLSDAEEAVRKTFHLTDPNPHQARDLYRMICEELLGKKPTWTISPRLVELGLSLSFMRKFFGVEKEAVEYFRCPTQYDASGAKKVLEKGGLTCPDFKDYVGNIVTYYKQHRLDQDKKIHIT</sequence>
<accession>A0A4V3V8L6</accession>
<dbReference type="RefSeq" id="WP_136378022.1">
    <property type="nucleotide sequence ID" value="NZ_SLUB01000002.1"/>
</dbReference>
<dbReference type="GO" id="GO:0080019">
    <property type="term" value="F:alcohol-forming very long-chain fatty acyl-CoA reductase activity"/>
    <property type="evidence" value="ECO:0007669"/>
    <property type="project" value="InterPro"/>
</dbReference>
<evidence type="ECO:0000313" key="2">
    <source>
        <dbReference type="EMBL" id="THE15173.1"/>
    </source>
</evidence>
<comment type="caution">
    <text evidence="2">The sequence shown here is derived from an EMBL/GenBank/DDBJ whole genome shotgun (WGS) entry which is preliminary data.</text>
</comment>
<dbReference type="PANTHER" id="PTHR11011:SF45">
    <property type="entry name" value="FATTY ACYL-COA REDUCTASE CG8306-RELATED"/>
    <property type="match status" value="1"/>
</dbReference>
<dbReference type="CDD" id="cd05263">
    <property type="entry name" value="MupV_like_SDR_e"/>
    <property type="match status" value="1"/>
</dbReference>
<dbReference type="Gene3D" id="3.40.50.720">
    <property type="entry name" value="NAD(P)-binding Rossmann-like Domain"/>
    <property type="match status" value="1"/>
</dbReference>
<reference evidence="2 3" key="1">
    <citation type="journal article" date="2019" name="Indoor Air">
        <title>Impacts of indoor surface finishes on bacterial viability.</title>
        <authorList>
            <person name="Hu J."/>
            <person name="Maamar S.B."/>
            <person name="Glawe A.J."/>
            <person name="Gottel N."/>
            <person name="Gilbert J.A."/>
            <person name="Hartmann E.M."/>
        </authorList>
    </citation>
    <scope>NUCLEOTIDE SEQUENCE [LARGE SCALE GENOMIC DNA]</scope>
    <source>
        <strain evidence="2 3">AF060A6</strain>
    </source>
</reference>
<evidence type="ECO:0000313" key="3">
    <source>
        <dbReference type="Proteomes" id="UP000306477"/>
    </source>
</evidence>
<gene>
    <name evidence="2" type="ORF">E1I69_02335</name>
</gene>
<dbReference type="InterPro" id="IPR036291">
    <property type="entry name" value="NAD(P)-bd_dom_sf"/>
</dbReference>
<evidence type="ECO:0000259" key="1">
    <source>
        <dbReference type="Pfam" id="PF07993"/>
    </source>
</evidence>
<dbReference type="STRING" id="1033734.GCA_000285535_04019"/>
<protein>
    <submittedName>
        <fullName evidence="2">NAD-dependent epimerase/dehydratase family protein</fullName>
    </submittedName>
</protein>